<gene>
    <name evidence="2" type="ORF">OEIGOIKO_00055</name>
</gene>
<reference evidence="2 3" key="1">
    <citation type="submission" date="2018-11" db="EMBL/GenBank/DDBJ databases">
        <title>Whole genome sequence of Streptomyces chrestomyceticus NBRC 13444(T).</title>
        <authorList>
            <person name="Komaki H."/>
            <person name="Tamura T."/>
        </authorList>
    </citation>
    <scope>NUCLEOTIDE SEQUENCE [LARGE SCALE GENOMIC DNA]</scope>
    <source>
        <strain evidence="2 3">NBRC 13444</strain>
    </source>
</reference>
<organism evidence="2 3">
    <name type="scientific">Streptomyces chrestomyceticus JCM 4735</name>
    <dbReference type="NCBI Taxonomy" id="1306181"/>
    <lineage>
        <taxon>Bacteria</taxon>
        <taxon>Bacillati</taxon>
        <taxon>Actinomycetota</taxon>
        <taxon>Actinomycetes</taxon>
        <taxon>Kitasatosporales</taxon>
        <taxon>Streptomycetaceae</taxon>
        <taxon>Streptomyces</taxon>
    </lineage>
</organism>
<feature type="compositionally biased region" description="Gly residues" evidence="1">
    <location>
        <begin position="9"/>
        <end position="18"/>
    </location>
</feature>
<dbReference type="AlphaFoldDB" id="A0A7U9KPS4"/>
<evidence type="ECO:0000313" key="2">
    <source>
        <dbReference type="EMBL" id="GCD32343.1"/>
    </source>
</evidence>
<accession>A0A7U9KPS4</accession>
<evidence type="ECO:0000256" key="1">
    <source>
        <dbReference type="SAM" id="MobiDB-lite"/>
    </source>
</evidence>
<evidence type="ECO:0000313" key="3">
    <source>
        <dbReference type="Proteomes" id="UP000287830"/>
    </source>
</evidence>
<name>A0A7U9KPS4_9ACTN</name>
<protein>
    <submittedName>
        <fullName evidence="2">Uncharacterized protein</fullName>
    </submittedName>
</protein>
<sequence length="86" mass="8594">MNGIPGSEAPGGPGGAGGAHAQVVSVRDAVRLRLIQQGVQGVQIVRGQDAGGMGPQPGQTDLRIGVQSWLRLGAVKTDPEGAVLCA</sequence>
<dbReference type="Proteomes" id="UP000287830">
    <property type="component" value="Unassembled WGS sequence"/>
</dbReference>
<proteinExistence type="predicted"/>
<dbReference type="EMBL" id="BHZC01000001">
    <property type="protein sequence ID" value="GCD32343.1"/>
    <property type="molecule type" value="Genomic_DNA"/>
</dbReference>
<feature type="region of interest" description="Disordered" evidence="1">
    <location>
        <begin position="1"/>
        <end position="20"/>
    </location>
</feature>
<comment type="caution">
    <text evidence="2">The sequence shown here is derived from an EMBL/GenBank/DDBJ whole genome shotgun (WGS) entry which is preliminary data.</text>
</comment>